<feature type="transmembrane region" description="Helical" evidence="1">
    <location>
        <begin position="58"/>
        <end position="77"/>
    </location>
</feature>
<keyword evidence="1" id="KW-0472">Membrane</keyword>
<reference evidence="2 3" key="1">
    <citation type="submission" date="2019-09" db="EMBL/GenBank/DDBJ databases">
        <title>Draft genome sequence of Ginsengibacter sp. BR5-29.</title>
        <authorList>
            <person name="Im W.-T."/>
        </authorList>
    </citation>
    <scope>NUCLEOTIDE SEQUENCE [LARGE SCALE GENOMIC DNA]</scope>
    <source>
        <strain evidence="2 3">BR5-29</strain>
    </source>
</reference>
<accession>A0A5J5IAX8</accession>
<feature type="transmembrane region" description="Helical" evidence="1">
    <location>
        <begin position="373"/>
        <end position="393"/>
    </location>
</feature>
<feature type="transmembrane region" description="Helical" evidence="1">
    <location>
        <begin position="97"/>
        <end position="117"/>
    </location>
</feature>
<evidence type="ECO:0008006" key="4">
    <source>
        <dbReference type="Google" id="ProtNLM"/>
    </source>
</evidence>
<comment type="caution">
    <text evidence="2">The sequence shown here is derived from an EMBL/GenBank/DDBJ whole genome shotgun (WGS) entry which is preliminary data.</text>
</comment>
<feature type="transmembrane region" description="Helical" evidence="1">
    <location>
        <begin position="31"/>
        <end position="51"/>
    </location>
</feature>
<feature type="transmembrane region" description="Helical" evidence="1">
    <location>
        <begin position="427"/>
        <end position="448"/>
    </location>
</feature>
<feature type="transmembrane region" description="Helical" evidence="1">
    <location>
        <begin position="7"/>
        <end position="25"/>
    </location>
</feature>
<protein>
    <recommendedName>
        <fullName evidence="4">Oligosaccharide repeat unit polymerase</fullName>
    </recommendedName>
</protein>
<feature type="transmembrane region" description="Helical" evidence="1">
    <location>
        <begin position="405"/>
        <end position="421"/>
    </location>
</feature>
<evidence type="ECO:0000256" key="1">
    <source>
        <dbReference type="SAM" id="Phobius"/>
    </source>
</evidence>
<feature type="transmembrane region" description="Helical" evidence="1">
    <location>
        <begin position="188"/>
        <end position="205"/>
    </location>
</feature>
<keyword evidence="1" id="KW-0812">Transmembrane</keyword>
<dbReference type="RefSeq" id="WP_150416977.1">
    <property type="nucleotide sequence ID" value="NZ_VYQF01000013.1"/>
</dbReference>
<feature type="transmembrane region" description="Helical" evidence="1">
    <location>
        <begin position="163"/>
        <end position="181"/>
    </location>
</feature>
<dbReference type="Proteomes" id="UP000326903">
    <property type="component" value="Unassembled WGS sequence"/>
</dbReference>
<keyword evidence="3" id="KW-1185">Reference proteome</keyword>
<gene>
    <name evidence="2" type="ORF">FW778_21585</name>
</gene>
<feature type="transmembrane region" description="Helical" evidence="1">
    <location>
        <begin position="231"/>
        <end position="250"/>
    </location>
</feature>
<organism evidence="2 3">
    <name type="scientific">Ginsengibacter hankyongi</name>
    <dbReference type="NCBI Taxonomy" id="2607284"/>
    <lineage>
        <taxon>Bacteria</taxon>
        <taxon>Pseudomonadati</taxon>
        <taxon>Bacteroidota</taxon>
        <taxon>Chitinophagia</taxon>
        <taxon>Chitinophagales</taxon>
        <taxon>Chitinophagaceae</taxon>
        <taxon>Ginsengibacter</taxon>
    </lineage>
</organism>
<keyword evidence="1" id="KW-1133">Transmembrane helix</keyword>
<sequence>MDTLFRVKFNWGLYILILIFIRTVWIDLSWLSFIALAITLHQFLLLFYSVGAVIPIRYLAGAFMCLQMLLGPTLAFNGLDAYQKNPVYKMKIPEAEYFAYVIPAMICFIAGLHITAGKLKGEVINQREVARFIDNSGNLPYIFIAVGFLSSFVAGFFGAAFAFVFYLLGGFKFIGAFMVIMGTRQLKTWVLVLVFGSIIASTLQHAMFHDLITWLIMLGAVLAIKYKPSVLLKTICAAGFILMAVVIQQVKGDYRRIAWGGGTGGQTGGIESFQNAIEAKEGNNSLFSSRSLATSNIRINQGFIVTNIMNYVPAQIPYANGEELGLILQSAFLPRIIAPNKLNAGDQALFTKYSGIHLMPGTSMALGPLGDGYVNFGVTGGCIFMFFLGLLFSEVLNGFYRYSKYYPFLLLFVPLVFYYPIRPDCELQTSLGHLVKSCFLIYMLILFWKKDLSKVMKKRTNKLSGAPAIPATGSVP</sequence>
<dbReference type="AlphaFoldDB" id="A0A5J5IAX8"/>
<evidence type="ECO:0000313" key="2">
    <source>
        <dbReference type="EMBL" id="KAA9034605.1"/>
    </source>
</evidence>
<name>A0A5J5IAX8_9BACT</name>
<feature type="transmembrane region" description="Helical" evidence="1">
    <location>
        <begin position="138"/>
        <end position="157"/>
    </location>
</feature>
<evidence type="ECO:0000313" key="3">
    <source>
        <dbReference type="Proteomes" id="UP000326903"/>
    </source>
</evidence>
<proteinExistence type="predicted"/>
<dbReference type="EMBL" id="VYQF01000013">
    <property type="protein sequence ID" value="KAA9034605.1"/>
    <property type="molecule type" value="Genomic_DNA"/>
</dbReference>